<keyword evidence="5" id="KW-1185">Reference proteome</keyword>
<dbReference type="AlphaFoldDB" id="A0A9P6UHB5"/>
<evidence type="ECO:0000313" key="4">
    <source>
        <dbReference type="EMBL" id="KAG0299198.1"/>
    </source>
</evidence>
<feature type="region of interest" description="Disordered" evidence="1">
    <location>
        <begin position="43"/>
        <end position="92"/>
    </location>
</feature>
<name>A0A9P6UHB5_9FUNG</name>
<feature type="region of interest" description="Disordered" evidence="1">
    <location>
        <begin position="144"/>
        <end position="169"/>
    </location>
</feature>
<dbReference type="Proteomes" id="UP000823405">
    <property type="component" value="Unassembled WGS sequence"/>
</dbReference>
<feature type="compositionally biased region" description="Low complexity" evidence="1">
    <location>
        <begin position="144"/>
        <end position="159"/>
    </location>
</feature>
<protein>
    <submittedName>
        <fullName evidence="4">Uncharacterized protein</fullName>
    </submittedName>
</protein>
<keyword evidence="2" id="KW-0472">Membrane</keyword>
<keyword evidence="2" id="KW-1133">Transmembrane helix</keyword>
<evidence type="ECO:0000256" key="3">
    <source>
        <dbReference type="SAM" id="SignalP"/>
    </source>
</evidence>
<comment type="caution">
    <text evidence="4">The sequence shown here is derived from an EMBL/GenBank/DDBJ whole genome shotgun (WGS) entry which is preliminary data.</text>
</comment>
<keyword evidence="2" id="KW-0812">Transmembrane</keyword>
<proteinExistence type="predicted"/>
<evidence type="ECO:0000256" key="1">
    <source>
        <dbReference type="SAM" id="MobiDB-lite"/>
    </source>
</evidence>
<feature type="signal peptide" evidence="3">
    <location>
        <begin position="1"/>
        <end position="19"/>
    </location>
</feature>
<evidence type="ECO:0000256" key="2">
    <source>
        <dbReference type="SAM" id="Phobius"/>
    </source>
</evidence>
<keyword evidence="3" id="KW-0732">Signal</keyword>
<evidence type="ECO:0000313" key="5">
    <source>
        <dbReference type="Proteomes" id="UP000823405"/>
    </source>
</evidence>
<feature type="transmembrane region" description="Helical" evidence="2">
    <location>
        <begin position="173"/>
        <end position="193"/>
    </location>
</feature>
<reference evidence="4" key="1">
    <citation type="journal article" date="2020" name="Fungal Divers.">
        <title>Resolving the Mortierellaceae phylogeny through synthesis of multi-gene phylogenetics and phylogenomics.</title>
        <authorList>
            <person name="Vandepol N."/>
            <person name="Liber J."/>
            <person name="Desiro A."/>
            <person name="Na H."/>
            <person name="Kennedy M."/>
            <person name="Barry K."/>
            <person name="Grigoriev I.V."/>
            <person name="Miller A.N."/>
            <person name="O'Donnell K."/>
            <person name="Stajich J.E."/>
            <person name="Bonito G."/>
        </authorList>
    </citation>
    <scope>NUCLEOTIDE SEQUENCE</scope>
    <source>
        <strain evidence="4">NVP60</strain>
    </source>
</reference>
<organism evidence="4 5">
    <name type="scientific">Linnemannia gamsii</name>
    <dbReference type="NCBI Taxonomy" id="64522"/>
    <lineage>
        <taxon>Eukaryota</taxon>
        <taxon>Fungi</taxon>
        <taxon>Fungi incertae sedis</taxon>
        <taxon>Mucoromycota</taxon>
        <taxon>Mortierellomycotina</taxon>
        <taxon>Mortierellomycetes</taxon>
        <taxon>Mortierellales</taxon>
        <taxon>Mortierellaceae</taxon>
        <taxon>Linnemannia</taxon>
    </lineage>
</organism>
<accession>A0A9P6UHB5</accession>
<feature type="compositionally biased region" description="Low complexity" evidence="1">
    <location>
        <begin position="47"/>
        <end position="69"/>
    </location>
</feature>
<sequence>MRFYIVLLALSMCAWVALAAVSGVGNAHMNHIGGQSAKVQAVDDAGAATTDDTAAATEPSASTTASEPAIPEAIANGGQPLPAPAGPRTPAEEKADSVLSCMEGCGGVVSCQNSCISTGYNIPSGPVPSATASIPPPLGATVTPGVSASTAPAAATTAPGTPPKGQGSGAQSGFGYSMGGAVAFVVFASFFVAL</sequence>
<dbReference type="EMBL" id="JAAAIN010001923">
    <property type="protein sequence ID" value="KAG0299198.1"/>
    <property type="molecule type" value="Genomic_DNA"/>
</dbReference>
<gene>
    <name evidence="4" type="ORF">BGZ97_003825</name>
</gene>
<dbReference type="OrthoDB" id="2415726at2759"/>
<feature type="chain" id="PRO_5040318763" evidence="3">
    <location>
        <begin position="20"/>
        <end position="194"/>
    </location>
</feature>